<evidence type="ECO:0000313" key="2">
    <source>
        <dbReference type="Proteomes" id="UP000075455"/>
    </source>
</evidence>
<organism evidence="1 2">
    <name type="scientific">Saccharococcus caldoxylosilyticus</name>
    <dbReference type="NCBI Taxonomy" id="81408"/>
    <lineage>
        <taxon>Bacteria</taxon>
        <taxon>Bacillati</taxon>
        <taxon>Bacillota</taxon>
        <taxon>Bacilli</taxon>
        <taxon>Bacillales</taxon>
        <taxon>Anoxybacillaceae</taxon>
        <taxon>Saccharococcus</taxon>
    </lineage>
</organism>
<dbReference type="Proteomes" id="UP000075455">
    <property type="component" value="Unassembled WGS sequence"/>
</dbReference>
<reference evidence="1 2" key="1">
    <citation type="submission" date="2016-01" db="EMBL/GenBank/DDBJ databases">
        <title>Draft Genome Sequences of Seven Thermophilic Sporeformers Isolated from Foods.</title>
        <authorList>
            <person name="Berendsen E.M."/>
            <person name="Wells-Bennik M.H."/>
            <person name="Krawcyk A.O."/>
            <person name="De Jong A."/>
            <person name="Holsappel S."/>
            <person name="Eijlander R.T."/>
            <person name="Kuipers O.P."/>
        </authorList>
    </citation>
    <scope>NUCLEOTIDE SEQUENCE [LARGE SCALE GENOMIC DNA]</scope>
    <source>
        <strain evidence="1 2">B4119</strain>
    </source>
</reference>
<accession>A0A150L660</accession>
<name>A0A150L660_9BACL</name>
<sequence>MEYLGRYQGETVEVIDRNGWVHRGVIDGSIQYGEECFFAPALEEDLFHFS</sequence>
<gene>
    <name evidence="1" type="ORF">B4119_1366</name>
</gene>
<evidence type="ECO:0000313" key="1">
    <source>
        <dbReference type="EMBL" id="KYD07476.1"/>
    </source>
</evidence>
<dbReference type="RefSeq" id="WP_223845307.1">
    <property type="nucleotide sequence ID" value="NZ_AP025623.1"/>
</dbReference>
<protein>
    <submittedName>
        <fullName evidence="1">Uncharacterized protein</fullName>
    </submittedName>
</protein>
<comment type="caution">
    <text evidence="1">The sequence shown here is derived from an EMBL/GenBank/DDBJ whole genome shotgun (WGS) entry which is preliminary data.</text>
</comment>
<dbReference type="EMBL" id="LQYS01000119">
    <property type="protein sequence ID" value="KYD07476.1"/>
    <property type="molecule type" value="Genomic_DNA"/>
</dbReference>
<dbReference type="AlphaFoldDB" id="A0A150L660"/>
<proteinExistence type="predicted"/>
<dbReference type="PATRIC" id="fig|81408.3.peg.1244"/>